<dbReference type="SUPFAM" id="SSF57783">
    <property type="entry name" value="Zinc beta-ribbon"/>
    <property type="match status" value="2"/>
</dbReference>
<dbReference type="GO" id="GO:0003676">
    <property type="term" value="F:nucleic acid binding"/>
    <property type="evidence" value="ECO:0007669"/>
    <property type="project" value="InterPro"/>
</dbReference>
<evidence type="ECO:0000259" key="4">
    <source>
        <dbReference type="PROSITE" id="PS51133"/>
    </source>
</evidence>
<dbReference type="AlphaFoldDB" id="A0A6C0KKS6"/>
<organism evidence="5">
    <name type="scientific">viral metagenome</name>
    <dbReference type="NCBI Taxonomy" id="1070528"/>
    <lineage>
        <taxon>unclassified sequences</taxon>
        <taxon>metagenomes</taxon>
        <taxon>organismal metagenomes</taxon>
    </lineage>
</organism>
<evidence type="ECO:0000256" key="2">
    <source>
        <dbReference type="ARBA" id="ARBA00022771"/>
    </source>
</evidence>
<dbReference type="Gene3D" id="2.20.25.10">
    <property type="match status" value="2"/>
</dbReference>
<feature type="domain" description="TFIIS-type" evidence="4">
    <location>
        <begin position="71"/>
        <end position="116"/>
    </location>
</feature>
<accession>A0A6C0KKS6</accession>
<dbReference type="PROSITE" id="PS51133">
    <property type="entry name" value="ZF_TFIIS_2"/>
    <property type="match status" value="1"/>
</dbReference>
<evidence type="ECO:0000256" key="1">
    <source>
        <dbReference type="ARBA" id="ARBA00022723"/>
    </source>
</evidence>
<evidence type="ECO:0000256" key="3">
    <source>
        <dbReference type="ARBA" id="ARBA00022833"/>
    </source>
</evidence>
<name>A0A6C0KKS6_9ZZZZ</name>
<keyword evidence="2" id="KW-0863">Zinc-finger</keyword>
<dbReference type="InterPro" id="IPR001222">
    <property type="entry name" value="Znf_TFIIS"/>
</dbReference>
<proteinExistence type="predicted"/>
<keyword evidence="3" id="KW-0862">Zinc</keyword>
<dbReference type="EMBL" id="MN740917">
    <property type="protein sequence ID" value="QHU17766.1"/>
    <property type="molecule type" value="Genomic_DNA"/>
</dbReference>
<keyword evidence="1" id="KW-0479">Metal-binding</keyword>
<reference evidence="5" key="1">
    <citation type="journal article" date="2020" name="Nature">
        <title>Giant virus diversity and host interactions through global metagenomics.</title>
        <authorList>
            <person name="Schulz F."/>
            <person name="Roux S."/>
            <person name="Paez-Espino D."/>
            <person name="Jungbluth S."/>
            <person name="Walsh D.A."/>
            <person name="Denef V.J."/>
            <person name="McMahon K.D."/>
            <person name="Konstantinidis K.T."/>
            <person name="Eloe-Fadrosh E.A."/>
            <person name="Kyrpides N.C."/>
            <person name="Woyke T."/>
        </authorList>
    </citation>
    <scope>NUCLEOTIDE SEQUENCE</scope>
    <source>
        <strain evidence="5">GVMAG-S-3300012919-55</strain>
    </source>
</reference>
<protein>
    <recommendedName>
        <fullName evidence="4">TFIIS-type domain-containing protein</fullName>
    </recommendedName>
</protein>
<dbReference type="GO" id="GO:0006351">
    <property type="term" value="P:DNA-templated transcription"/>
    <property type="evidence" value="ECO:0007669"/>
    <property type="project" value="InterPro"/>
</dbReference>
<dbReference type="GO" id="GO:0008270">
    <property type="term" value="F:zinc ion binding"/>
    <property type="evidence" value="ECO:0007669"/>
    <property type="project" value="UniProtKB-KW"/>
</dbReference>
<evidence type="ECO:0000313" key="5">
    <source>
        <dbReference type="EMBL" id="QHU17766.1"/>
    </source>
</evidence>
<sequence length="117" mass="14251">MKFCEKCDNMYYMKVDEKNILKYICKHCGHENLDEIQTNNMKVYKHSNVNKQKSIEINEYTKFDPTLPHMTNIKCPNPECKCNKNEDLEQDVVYLRYDDEEMKYIYLCCHCDFQWKP</sequence>